<organism evidence="2 3">
    <name type="scientific">Succinivibrio faecicola</name>
    <dbReference type="NCBI Taxonomy" id="2820300"/>
    <lineage>
        <taxon>Bacteria</taxon>
        <taxon>Pseudomonadati</taxon>
        <taxon>Pseudomonadota</taxon>
        <taxon>Gammaproteobacteria</taxon>
        <taxon>Aeromonadales</taxon>
        <taxon>Succinivibrionaceae</taxon>
        <taxon>Succinivibrio</taxon>
    </lineage>
</organism>
<dbReference type="PANTHER" id="PTHR48094:SF12">
    <property type="entry name" value="PARKINSON DISEASE PROTEIN 7 HOMOLOG"/>
    <property type="match status" value="1"/>
</dbReference>
<dbReference type="InterPro" id="IPR050325">
    <property type="entry name" value="Prot/Nucl_acid_deglycase"/>
</dbReference>
<protein>
    <submittedName>
        <fullName evidence="2">DJ-1/PfpI family protein</fullName>
    </submittedName>
</protein>
<dbReference type="InterPro" id="IPR006287">
    <property type="entry name" value="DJ-1"/>
</dbReference>
<evidence type="ECO:0000313" key="2">
    <source>
        <dbReference type="EMBL" id="MBW7569834.1"/>
    </source>
</evidence>
<dbReference type="InterPro" id="IPR002818">
    <property type="entry name" value="DJ-1/PfpI"/>
</dbReference>
<keyword evidence="3" id="KW-1185">Reference proteome</keyword>
<dbReference type="InterPro" id="IPR029062">
    <property type="entry name" value="Class_I_gatase-like"/>
</dbReference>
<evidence type="ECO:0000313" key="3">
    <source>
        <dbReference type="Proteomes" id="UP000731465"/>
    </source>
</evidence>
<name>A0ABS7DFL0_9GAMM</name>
<dbReference type="RefSeq" id="WP_219936924.1">
    <property type="nucleotide sequence ID" value="NZ_JAGFNY010000005.1"/>
</dbReference>
<dbReference type="EMBL" id="JAGFNY010000005">
    <property type="protein sequence ID" value="MBW7569834.1"/>
    <property type="molecule type" value="Genomic_DNA"/>
</dbReference>
<accession>A0ABS7DFL0</accession>
<dbReference type="SUPFAM" id="SSF52317">
    <property type="entry name" value="Class I glutamine amidotransferase-like"/>
    <property type="match status" value="1"/>
</dbReference>
<dbReference type="NCBIfam" id="TIGR01383">
    <property type="entry name" value="not_thiJ"/>
    <property type="match status" value="1"/>
</dbReference>
<evidence type="ECO:0000259" key="1">
    <source>
        <dbReference type="Pfam" id="PF01965"/>
    </source>
</evidence>
<dbReference type="Gene3D" id="3.40.50.880">
    <property type="match status" value="1"/>
</dbReference>
<sequence>MKTALIAMANGTEDIEAITTLDILNRAGIKVTTASVTSDNTRMIRLSNGTVTICNMTIDEVCENYDIVIVPGGPGTKTLASSEKLITILKKQKDEKRHVAAICAAPGVVLYNKGIIDDGTVMAGFPGTENGYDNFTDKGVEVSGNGYIITGRAPAYTMEFALTIVKQLIGISAYQDVLSRIYP</sequence>
<dbReference type="CDD" id="cd03135">
    <property type="entry name" value="GATase1_DJ-1"/>
    <property type="match status" value="1"/>
</dbReference>
<proteinExistence type="predicted"/>
<reference evidence="2 3" key="1">
    <citation type="submission" date="2021-03" db="EMBL/GenBank/DDBJ databases">
        <title>Succinivibrio sp. nov. isolated from feces of cow.</title>
        <authorList>
            <person name="Choi J.-Y."/>
        </authorList>
    </citation>
    <scope>NUCLEOTIDE SEQUENCE [LARGE SCALE GENOMIC DNA]</scope>
    <source>
        <strain evidence="2 3">AGMB01872</strain>
    </source>
</reference>
<dbReference type="PANTHER" id="PTHR48094">
    <property type="entry name" value="PROTEIN/NUCLEIC ACID DEGLYCASE DJ-1-RELATED"/>
    <property type="match status" value="1"/>
</dbReference>
<dbReference type="Proteomes" id="UP000731465">
    <property type="component" value="Unassembled WGS sequence"/>
</dbReference>
<gene>
    <name evidence="2" type="ORF">J5V48_02885</name>
</gene>
<comment type="caution">
    <text evidence="2">The sequence shown here is derived from an EMBL/GenBank/DDBJ whole genome shotgun (WGS) entry which is preliminary data.</text>
</comment>
<dbReference type="Pfam" id="PF01965">
    <property type="entry name" value="DJ-1_PfpI"/>
    <property type="match status" value="1"/>
</dbReference>
<feature type="domain" description="DJ-1/PfpI" evidence="1">
    <location>
        <begin position="2"/>
        <end position="167"/>
    </location>
</feature>